<dbReference type="PATRIC" id="fig|1003195.11.peg.148"/>
<evidence type="ECO:0000259" key="1">
    <source>
        <dbReference type="PROSITE" id="PS51186"/>
    </source>
</evidence>
<evidence type="ECO:0000313" key="2">
    <source>
        <dbReference type="EMBL" id="AEW99777.1"/>
    </source>
</evidence>
<organism evidence="2 3">
    <name type="scientific">Streptantibioticus cattleyicolor (strain ATCC 35852 / DSM 46488 / JCM 4925 / NBRC 14057 / NRRL 8057)</name>
    <name type="common">Streptomyces cattleya</name>
    <dbReference type="NCBI Taxonomy" id="1003195"/>
    <lineage>
        <taxon>Bacteria</taxon>
        <taxon>Bacillati</taxon>
        <taxon>Actinomycetota</taxon>
        <taxon>Actinomycetes</taxon>
        <taxon>Kitasatosporales</taxon>
        <taxon>Streptomycetaceae</taxon>
        <taxon>Streptantibioticus</taxon>
    </lineage>
</organism>
<dbReference type="OrthoDB" id="4536199at2"/>
<dbReference type="InterPro" id="IPR000182">
    <property type="entry name" value="GNAT_dom"/>
</dbReference>
<dbReference type="SUPFAM" id="SSF55729">
    <property type="entry name" value="Acyl-CoA N-acyltransferases (Nat)"/>
    <property type="match status" value="1"/>
</dbReference>
<protein>
    <submittedName>
        <fullName evidence="2">Putative acetyltransferase</fullName>
    </submittedName>
</protein>
<dbReference type="GO" id="GO:0016747">
    <property type="term" value="F:acyltransferase activity, transferring groups other than amino-acyl groups"/>
    <property type="evidence" value="ECO:0007669"/>
    <property type="project" value="InterPro"/>
</dbReference>
<feature type="domain" description="N-acetyltransferase" evidence="1">
    <location>
        <begin position="6"/>
        <end position="173"/>
    </location>
</feature>
<name>F8JKF5_STREN</name>
<evidence type="ECO:0000313" key="3">
    <source>
        <dbReference type="Proteomes" id="UP000007842"/>
    </source>
</evidence>
<proteinExistence type="predicted"/>
<dbReference type="EMBL" id="CP003229">
    <property type="protein sequence ID" value="AEW99777.1"/>
    <property type="molecule type" value="Genomic_DNA"/>
</dbReference>
<dbReference type="Proteomes" id="UP000007842">
    <property type="component" value="Plasmid pSCATT"/>
</dbReference>
<accession>F8JKF5</accession>
<dbReference type="KEGG" id="scy:SCATT_p15840"/>
<dbReference type="PROSITE" id="PS51186">
    <property type="entry name" value="GNAT"/>
    <property type="match status" value="1"/>
</dbReference>
<dbReference type="AlphaFoldDB" id="F8JKF5"/>
<keyword evidence="2" id="KW-0614">Plasmid</keyword>
<reference evidence="3" key="1">
    <citation type="submission" date="2011-12" db="EMBL/GenBank/DDBJ databases">
        <title>Complete genome sequence of Streptomyces cattleya strain DSM 46488.</title>
        <authorList>
            <person name="Ou H.-Y."/>
            <person name="Li P."/>
            <person name="Zhao C."/>
            <person name="O'Hagan D."/>
            <person name="Deng Z."/>
        </authorList>
    </citation>
    <scope>NUCLEOTIDE SEQUENCE [LARGE SCALE GENOMIC DNA]</scope>
    <source>
        <strain evidence="3">ATCC 35852 / DSM 46488 / JCM 4925 / NBRC 14057 / NRRL 8057</strain>
        <plasmid evidence="3">Plasmid pSCATT</plasmid>
    </source>
</reference>
<dbReference type="InterPro" id="IPR016181">
    <property type="entry name" value="Acyl_CoA_acyltransferase"/>
</dbReference>
<accession>G8XH59</accession>
<keyword evidence="3" id="KW-1185">Reference proteome</keyword>
<geneLocation type="plasmid" evidence="2 3">
    <name>pSCATT</name>
</geneLocation>
<keyword evidence="2" id="KW-0808">Transferase</keyword>
<dbReference type="RefSeq" id="WP_014150613.1">
    <property type="nucleotide sequence ID" value="NC_016113.1"/>
</dbReference>
<sequence>MSRTPVALRRFGREGLPGIRQTLMDVHAGAYADELDDEAGRHFAGSVDRWGGYPGFTCVVGYDGEEPVGFAYGAPAPPGCEWWREHLPTPPADASTFAVSELMVIPRRRKTGAAAQLHAALIAGRPEALAVLLVDSEHPKVEALYATWGYRRIGDRQPFPGAPSFTVMLRQLRV</sequence>
<gene>
    <name evidence="2" type="ordered locus">SCATT_p15840</name>
</gene>
<dbReference type="KEGG" id="sct:SCAT_p0158"/>
<dbReference type="HOGENOM" id="CLU_099459_1_0_11"/>
<dbReference type="Pfam" id="PF00583">
    <property type="entry name" value="Acetyltransf_1"/>
    <property type="match status" value="1"/>
</dbReference>
<dbReference type="Gene3D" id="3.40.630.30">
    <property type="match status" value="1"/>
</dbReference>